<name>A0A1L6MXG7_9BACT</name>
<comment type="catalytic activity">
    <reaction evidence="9 10">
        <text>L-glutamyl-tRNA(Gln) + L-glutamine + ATP + H2O = L-glutaminyl-tRNA(Gln) + L-glutamate + ADP + phosphate + H(+)</text>
        <dbReference type="Rhea" id="RHEA:17521"/>
        <dbReference type="Rhea" id="RHEA-COMP:9681"/>
        <dbReference type="Rhea" id="RHEA-COMP:9684"/>
        <dbReference type="ChEBI" id="CHEBI:15377"/>
        <dbReference type="ChEBI" id="CHEBI:15378"/>
        <dbReference type="ChEBI" id="CHEBI:29985"/>
        <dbReference type="ChEBI" id="CHEBI:30616"/>
        <dbReference type="ChEBI" id="CHEBI:43474"/>
        <dbReference type="ChEBI" id="CHEBI:58359"/>
        <dbReference type="ChEBI" id="CHEBI:78520"/>
        <dbReference type="ChEBI" id="CHEBI:78521"/>
        <dbReference type="ChEBI" id="CHEBI:456216"/>
        <dbReference type="EC" id="6.3.5.7"/>
    </reaction>
</comment>
<dbReference type="PROSITE" id="PS00571">
    <property type="entry name" value="AMIDASES"/>
    <property type="match status" value="1"/>
</dbReference>
<evidence type="ECO:0000256" key="3">
    <source>
        <dbReference type="ARBA" id="ARBA00012739"/>
    </source>
</evidence>
<accession>A0A1L6MXG7</accession>
<dbReference type="InterPro" id="IPR000120">
    <property type="entry name" value="Amidase"/>
</dbReference>
<evidence type="ECO:0000259" key="11">
    <source>
        <dbReference type="Pfam" id="PF01425"/>
    </source>
</evidence>
<dbReference type="InterPro" id="IPR020556">
    <property type="entry name" value="Amidase_CS"/>
</dbReference>
<dbReference type="Pfam" id="PF01425">
    <property type="entry name" value="Amidase"/>
    <property type="match status" value="1"/>
</dbReference>
<feature type="domain" description="Amidase" evidence="11">
    <location>
        <begin position="26"/>
        <end position="477"/>
    </location>
</feature>
<comment type="function">
    <text evidence="10">Allows the formation of correctly charged Gln-tRNA(Gln) through the transamidation of misacylated Glu-tRNA(Gln) in organisms which lack glutaminyl-tRNA synthetase. The reaction takes place in the presence of glutamine and ATP through an activated gamma-phospho-Glu-tRNA(Gln).</text>
</comment>
<keyword evidence="5 10" id="KW-0436">Ligase</keyword>
<evidence type="ECO:0000256" key="1">
    <source>
        <dbReference type="ARBA" id="ARBA00008069"/>
    </source>
</evidence>
<keyword evidence="7 10" id="KW-0067">ATP-binding</keyword>
<dbReference type="HAMAP" id="MF_00120">
    <property type="entry name" value="GatA"/>
    <property type="match status" value="1"/>
</dbReference>
<comment type="similarity">
    <text evidence="1 10">Belongs to the amidase family. GatA subfamily.</text>
</comment>
<dbReference type="RefSeq" id="WP_075276834.1">
    <property type="nucleotide sequence ID" value="NZ_CP016908.1"/>
</dbReference>
<evidence type="ECO:0000256" key="5">
    <source>
        <dbReference type="ARBA" id="ARBA00022598"/>
    </source>
</evidence>
<keyword evidence="6 10" id="KW-0547">Nucleotide-binding</keyword>
<dbReference type="KEGG" id="pabo:BCY86_05350"/>
<sequence>MTVETWDICTLVDQVQRGEIKVTEIAAMLLQRVDTLNPRLNAFLTINPEQILAEAQAIDDKRAAKKPLGLLAGVPIAIKDSIVTRGVRTTCASKILKDYLPPYDATVIHRLRAADALLFGKTNLDEFAMGSSTENSAFGPTRNPWDLERTPGGSSGGSAAAVAARLCLGSLGSDTGGSIRQPASLTGIVGIRGSYGRVSRYGLVAFASSLDQIGPLATDVRGAARMLSILSGADPHDATCLNLPSEDFEAACTQSVRGLRIGIPEEYFGEGLDPEVEKAISHAIEELKNAGCTLHLISLPHTSFALATYYILANAEASSNLARFDGVRYGLRLESLDESLFSKNLAYEVASMYGTTRSAGFGPEVKRRILLGTFVLSSEYYDAYYLKSQKIRTLIRSDFDNAFSHVDVICSPTAPTSAFKLGEKIDNPLAMYLSDVYTLPASLAGISSMSVPAAFTSTGLPIGLQIMAPSLQESTMLTVAKAWEERANLRHKVPAFL</sequence>
<dbReference type="PANTHER" id="PTHR11895">
    <property type="entry name" value="TRANSAMIDASE"/>
    <property type="match status" value="1"/>
</dbReference>
<evidence type="ECO:0000313" key="12">
    <source>
        <dbReference type="EMBL" id="APS00169.1"/>
    </source>
</evidence>
<dbReference type="GO" id="GO:0030956">
    <property type="term" value="C:glutamyl-tRNA(Gln) amidotransferase complex"/>
    <property type="evidence" value="ECO:0007669"/>
    <property type="project" value="InterPro"/>
</dbReference>
<feature type="active site" description="Acyl-ester intermediate" evidence="10">
    <location>
        <position position="178"/>
    </location>
</feature>
<dbReference type="GO" id="GO:0006412">
    <property type="term" value="P:translation"/>
    <property type="evidence" value="ECO:0007669"/>
    <property type="project" value="UniProtKB-UniRule"/>
</dbReference>
<dbReference type="Proteomes" id="UP000185544">
    <property type="component" value="Chromosome"/>
</dbReference>
<dbReference type="InterPro" id="IPR036928">
    <property type="entry name" value="AS_sf"/>
</dbReference>
<dbReference type="EMBL" id="CP016908">
    <property type="protein sequence ID" value="APS00169.1"/>
    <property type="molecule type" value="Genomic_DNA"/>
</dbReference>
<dbReference type="STRING" id="1882918.BCY86_05350"/>
<dbReference type="NCBIfam" id="TIGR00132">
    <property type="entry name" value="gatA"/>
    <property type="match status" value="1"/>
</dbReference>
<protein>
    <recommendedName>
        <fullName evidence="4 10">Glutamyl-tRNA(Gln) amidotransferase subunit A</fullName>
        <shortName evidence="10">Glu-ADT subunit A</shortName>
        <ecNumber evidence="3 10">6.3.5.7</ecNumber>
    </recommendedName>
</protein>
<evidence type="ECO:0000256" key="10">
    <source>
        <dbReference type="HAMAP-Rule" id="MF_00120"/>
    </source>
</evidence>
<evidence type="ECO:0000256" key="6">
    <source>
        <dbReference type="ARBA" id="ARBA00022741"/>
    </source>
</evidence>
<organism evidence="12 13">
    <name type="scientific">Pajaroellobacter abortibovis</name>
    <dbReference type="NCBI Taxonomy" id="1882918"/>
    <lineage>
        <taxon>Bacteria</taxon>
        <taxon>Pseudomonadati</taxon>
        <taxon>Myxococcota</taxon>
        <taxon>Polyangia</taxon>
        <taxon>Polyangiales</taxon>
        <taxon>Polyangiaceae</taxon>
    </lineage>
</organism>
<dbReference type="SUPFAM" id="SSF75304">
    <property type="entry name" value="Amidase signature (AS) enzymes"/>
    <property type="match status" value="1"/>
</dbReference>
<dbReference type="InterPro" id="IPR004412">
    <property type="entry name" value="GatA"/>
</dbReference>
<keyword evidence="13" id="KW-1185">Reference proteome</keyword>
<evidence type="ECO:0000256" key="9">
    <source>
        <dbReference type="ARBA" id="ARBA00047407"/>
    </source>
</evidence>
<gene>
    <name evidence="10 12" type="primary">gatA</name>
    <name evidence="12" type="ORF">BCY86_05350</name>
</gene>
<comment type="subunit">
    <text evidence="2 10">Heterotrimer of A, B and C subunits.</text>
</comment>
<dbReference type="AlphaFoldDB" id="A0A1L6MXG7"/>
<dbReference type="GO" id="GO:0016740">
    <property type="term" value="F:transferase activity"/>
    <property type="evidence" value="ECO:0007669"/>
    <property type="project" value="UniProtKB-KW"/>
</dbReference>
<dbReference type="Gene3D" id="3.90.1300.10">
    <property type="entry name" value="Amidase signature (AS) domain"/>
    <property type="match status" value="1"/>
</dbReference>
<dbReference type="PANTHER" id="PTHR11895:SF151">
    <property type="entry name" value="GLUTAMYL-TRNA(GLN) AMIDOTRANSFERASE SUBUNIT A"/>
    <property type="match status" value="1"/>
</dbReference>
<evidence type="ECO:0000256" key="8">
    <source>
        <dbReference type="ARBA" id="ARBA00022917"/>
    </source>
</evidence>
<feature type="active site" description="Charge relay system" evidence="10">
    <location>
        <position position="154"/>
    </location>
</feature>
<evidence type="ECO:0000256" key="7">
    <source>
        <dbReference type="ARBA" id="ARBA00022840"/>
    </source>
</evidence>
<dbReference type="EC" id="6.3.5.7" evidence="3 10"/>
<reference evidence="12 13" key="1">
    <citation type="submission" date="2016-08" db="EMBL/GenBank/DDBJ databases">
        <title>Identification and validation of antigenic proteins from Pajaroellobacter abortibovis using de-novo genome sequence assembly and reverse vaccinology.</title>
        <authorList>
            <person name="Welly B.T."/>
            <person name="Miller M.R."/>
            <person name="Stott J.L."/>
            <person name="Blanchard M.T."/>
            <person name="Islas-Trejo A.D."/>
            <person name="O'Rourke S.M."/>
            <person name="Young A.E."/>
            <person name="Medrano J.F."/>
            <person name="Van Eenennaam A.L."/>
        </authorList>
    </citation>
    <scope>NUCLEOTIDE SEQUENCE [LARGE SCALE GENOMIC DNA]</scope>
    <source>
        <strain evidence="12 13">BTF92-0548A/99-0131</strain>
    </source>
</reference>
<dbReference type="GO" id="GO:0005524">
    <property type="term" value="F:ATP binding"/>
    <property type="evidence" value="ECO:0007669"/>
    <property type="project" value="UniProtKB-KW"/>
</dbReference>
<dbReference type="InterPro" id="IPR023631">
    <property type="entry name" value="Amidase_dom"/>
</dbReference>
<evidence type="ECO:0000313" key="13">
    <source>
        <dbReference type="Proteomes" id="UP000185544"/>
    </source>
</evidence>
<evidence type="ECO:0000256" key="4">
    <source>
        <dbReference type="ARBA" id="ARBA00014428"/>
    </source>
</evidence>
<dbReference type="PIRSF" id="PIRSF001221">
    <property type="entry name" value="Amidase_fungi"/>
    <property type="match status" value="1"/>
</dbReference>
<feature type="active site" description="Charge relay system" evidence="10">
    <location>
        <position position="79"/>
    </location>
</feature>
<keyword evidence="8 10" id="KW-0648">Protein biosynthesis</keyword>
<dbReference type="GO" id="GO:0050567">
    <property type="term" value="F:glutaminyl-tRNA synthase (glutamine-hydrolyzing) activity"/>
    <property type="evidence" value="ECO:0007669"/>
    <property type="project" value="UniProtKB-UniRule"/>
</dbReference>
<evidence type="ECO:0000256" key="2">
    <source>
        <dbReference type="ARBA" id="ARBA00011123"/>
    </source>
</evidence>
<proteinExistence type="inferred from homology"/>
<keyword evidence="12" id="KW-0808">Transferase</keyword>